<dbReference type="Pfam" id="PF11832">
    <property type="entry name" value="DUF3352"/>
    <property type="match status" value="1"/>
</dbReference>
<organism evidence="2 3">
    <name type="scientific">Gloeothece verrucosa (strain PCC 7822)</name>
    <name type="common">Cyanothece sp. (strain PCC 7822)</name>
    <dbReference type="NCBI Taxonomy" id="497965"/>
    <lineage>
        <taxon>Bacteria</taxon>
        <taxon>Bacillati</taxon>
        <taxon>Cyanobacteriota</taxon>
        <taxon>Cyanophyceae</taxon>
        <taxon>Oscillatoriophycideae</taxon>
        <taxon>Chroococcales</taxon>
        <taxon>Aphanothecaceae</taxon>
        <taxon>Gloeothece</taxon>
        <taxon>Gloeothece verrucosa</taxon>
    </lineage>
</organism>
<name>E0U9L4_GLOV7</name>
<dbReference type="KEGG" id="cyj:Cyan7822_1829"/>
<dbReference type="OrthoDB" id="451203at2"/>
<reference evidence="3" key="1">
    <citation type="journal article" date="2011" name="MBio">
        <title>Novel metabolic attributes of the genus Cyanothece, comprising a group of unicellular nitrogen-fixing Cyanobacteria.</title>
        <authorList>
            <person name="Bandyopadhyay A."/>
            <person name="Elvitigala T."/>
            <person name="Welsh E."/>
            <person name="Stockel J."/>
            <person name="Liberton M."/>
            <person name="Min H."/>
            <person name="Sherman L.A."/>
            <person name="Pakrasi H.B."/>
        </authorList>
    </citation>
    <scope>NUCLEOTIDE SEQUENCE [LARGE SCALE GENOMIC DNA]</scope>
    <source>
        <strain evidence="3">PCC 7822</strain>
    </source>
</reference>
<keyword evidence="3" id="KW-1185">Reference proteome</keyword>
<keyword evidence="1" id="KW-0812">Transmembrane</keyword>
<evidence type="ECO:0000313" key="3">
    <source>
        <dbReference type="Proteomes" id="UP000008206"/>
    </source>
</evidence>
<evidence type="ECO:0008006" key="4">
    <source>
        <dbReference type="Google" id="ProtNLM"/>
    </source>
</evidence>
<dbReference type="AlphaFoldDB" id="E0U9L4"/>
<dbReference type="RefSeq" id="WP_013321921.1">
    <property type="nucleotide sequence ID" value="NC_014501.1"/>
</dbReference>
<feature type="transmembrane region" description="Helical" evidence="1">
    <location>
        <begin position="12"/>
        <end position="30"/>
    </location>
</feature>
<gene>
    <name evidence="2" type="ordered locus">Cyan7822_1829</name>
</gene>
<accession>E0U9L4</accession>
<keyword evidence="1" id="KW-1133">Transmembrane helix</keyword>
<dbReference type="InterPro" id="IPR021787">
    <property type="entry name" value="DUF3352"/>
</dbReference>
<sequence length="543" mass="59614">MATRNNKKSGCGCLSILAVIGLTAGGIYYWRGELFGKNLTPIDAAEAVPQGALLTSYISTDAKDWSQLSKFGTLEAQQVLGKKLNQFKNNLSSQEINYEQDVYPWLGGVMLAFMPSKSSTEPQVLIVAGIKNKFKAFDFEKKLKNQPNYKTTQTKHQGITITTLTTPNSPPLSFAIMGSYVLLGDKPETVEQSIDTLNGSLSYSDKPGAKQILTQTLTLNHPVAQVYIADYGAVIEQGLKNALPDAPLAPNTLESLKQVDSIVVGLGLEDQGIHLQTVAKLNPSGFIPSLTVAPGKVLEQFPAKTFAVISGKALRDGWSNLVKQAQNDQYLQAWVDQVREGFRSWNLDADQEVFGWMDGEFALGMVFSHQSTVPMMGIGGMIILETSDQSTAQSTFNKIDQMVKMYDISVEPNSVNGIDVIDWKMPPQNFSLSRGWLNDHSLAMTLFMPFSTATDVKAKDSVALSPNFRAITNSLPKNNFGYFYLDLNQMVTEFTKVAQMQGMTPNPDTMTVLNSLEGLALTATMPDKTTSEFDLLLTFKSRQ</sequence>
<dbReference type="STRING" id="497965.Cyan7822_1829"/>
<evidence type="ECO:0000313" key="2">
    <source>
        <dbReference type="EMBL" id="ADN13815.1"/>
    </source>
</evidence>
<protein>
    <recommendedName>
        <fullName evidence="4">DUF3352 domain-containing protein</fullName>
    </recommendedName>
</protein>
<dbReference type="HOGENOM" id="CLU_029185_0_0_3"/>
<dbReference type="Proteomes" id="UP000008206">
    <property type="component" value="Chromosome"/>
</dbReference>
<evidence type="ECO:0000256" key="1">
    <source>
        <dbReference type="SAM" id="Phobius"/>
    </source>
</evidence>
<proteinExistence type="predicted"/>
<dbReference type="eggNOG" id="COG3827">
    <property type="taxonomic scope" value="Bacteria"/>
</dbReference>
<dbReference type="EMBL" id="CP002198">
    <property type="protein sequence ID" value="ADN13815.1"/>
    <property type="molecule type" value="Genomic_DNA"/>
</dbReference>
<keyword evidence="1" id="KW-0472">Membrane</keyword>